<feature type="transmembrane region" description="Helical" evidence="1">
    <location>
        <begin position="12"/>
        <end position="31"/>
    </location>
</feature>
<protein>
    <submittedName>
        <fullName evidence="2">Uncharacterized protein</fullName>
    </submittedName>
</protein>
<keyword evidence="1" id="KW-0472">Membrane</keyword>
<accession>A0A0A9EH64</accession>
<keyword evidence="1" id="KW-0812">Transmembrane</keyword>
<dbReference type="EMBL" id="GBRH01200715">
    <property type="protein sequence ID" value="JAD97180.1"/>
    <property type="molecule type" value="Transcribed_RNA"/>
</dbReference>
<evidence type="ECO:0000256" key="1">
    <source>
        <dbReference type="SAM" id="Phobius"/>
    </source>
</evidence>
<proteinExistence type="predicted"/>
<keyword evidence="1" id="KW-1133">Transmembrane helix</keyword>
<reference evidence="2" key="1">
    <citation type="submission" date="2014-09" db="EMBL/GenBank/DDBJ databases">
        <authorList>
            <person name="Magalhaes I.L.F."/>
            <person name="Oliveira U."/>
            <person name="Santos F.R."/>
            <person name="Vidigal T.H.D.A."/>
            <person name="Brescovit A.D."/>
            <person name="Santos A.J."/>
        </authorList>
    </citation>
    <scope>NUCLEOTIDE SEQUENCE</scope>
    <source>
        <tissue evidence="2">Shoot tissue taken approximately 20 cm above the soil surface</tissue>
    </source>
</reference>
<reference evidence="2" key="2">
    <citation type="journal article" date="2015" name="Data Brief">
        <title>Shoot transcriptome of the giant reed, Arundo donax.</title>
        <authorList>
            <person name="Barrero R.A."/>
            <person name="Guerrero F.D."/>
            <person name="Moolhuijzen P."/>
            <person name="Goolsby J.A."/>
            <person name="Tidwell J."/>
            <person name="Bellgard S.E."/>
            <person name="Bellgard M.I."/>
        </authorList>
    </citation>
    <scope>NUCLEOTIDE SEQUENCE</scope>
    <source>
        <tissue evidence="2">Shoot tissue taken approximately 20 cm above the soil surface</tissue>
    </source>
</reference>
<evidence type="ECO:0000313" key="2">
    <source>
        <dbReference type="EMBL" id="JAD97180.1"/>
    </source>
</evidence>
<sequence length="32" mass="3870">MTWYFLEQITNLQMVYLFIFSISPLSLTPMLQ</sequence>
<organism evidence="2">
    <name type="scientific">Arundo donax</name>
    <name type="common">Giant reed</name>
    <name type="synonym">Donax arundinaceus</name>
    <dbReference type="NCBI Taxonomy" id="35708"/>
    <lineage>
        <taxon>Eukaryota</taxon>
        <taxon>Viridiplantae</taxon>
        <taxon>Streptophyta</taxon>
        <taxon>Embryophyta</taxon>
        <taxon>Tracheophyta</taxon>
        <taxon>Spermatophyta</taxon>
        <taxon>Magnoliopsida</taxon>
        <taxon>Liliopsida</taxon>
        <taxon>Poales</taxon>
        <taxon>Poaceae</taxon>
        <taxon>PACMAD clade</taxon>
        <taxon>Arundinoideae</taxon>
        <taxon>Arundineae</taxon>
        <taxon>Arundo</taxon>
    </lineage>
</organism>
<dbReference type="AlphaFoldDB" id="A0A0A9EH64"/>
<name>A0A0A9EH64_ARUDO</name>